<feature type="transmembrane region" description="Helical" evidence="1">
    <location>
        <begin position="145"/>
        <end position="168"/>
    </location>
</feature>
<keyword evidence="4" id="KW-1185">Reference proteome</keyword>
<comment type="caution">
    <text evidence="3">The sequence shown here is derived from an EMBL/GenBank/DDBJ whole genome shotgun (WGS) entry which is preliminary data.</text>
</comment>
<keyword evidence="1" id="KW-1133">Transmembrane helix</keyword>
<evidence type="ECO:0000313" key="3">
    <source>
        <dbReference type="EMBL" id="CAE1169357.1"/>
    </source>
</evidence>
<dbReference type="Proteomes" id="UP000597762">
    <property type="component" value="Unassembled WGS sequence"/>
</dbReference>
<accession>A0A812B5N5</accession>
<feature type="transmembrane region" description="Helical" evidence="1">
    <location>
        <begin position="119"/>
        <end position="139"/>
    </location>
</feature>
<evidence type="ECO:0000256" key="2">
    <source>
        <dbReference type="SAM" id="SignalP"/>
    </source>
</evidence>
<evidence type="ECO:0000313" key="4">
    <source>
        <dbReference type="Proteomes" id="UP000597762"/>
    </source>
</evidence>
<evidence type="ECO:0000256" key="1">
    <source>
        <dbReference type="SAM" id="Phobius"/>
    </source>
</evidence>
<keyword evidence="1" id="KW-0472">Membrane</keyword>
<gene>
    <name evidence="3" type="ORF">SPHA_10580</name>
</gene>
<feature type="signal peptide" evidence="2">
    <location>
        <begin position="1"/>
        <end position="25"/>
    </location>
</feature>
<reference evidence="3" key="1">
    <citation type="submission" date="2021-01" db="EMBL/GenBank/DDBJ databases">
        <authorList>
            <person name="Li R."/>
            <person name="Bekaert M."/>
        </authorList>
    </citation>
    <scope>NUCLEOTIDE SEQUENCE</scope>
    <source>
        <strain evidence="3">Farmed</strain>
    </source>
</reference>
<dbReference type="EMBL" id="CAHIKZ030000342">
    <property type="protein sequence ID" value="CAE1169357.1"/>
    <property type="molecule type" value="Genomic_DNA"/>
</dbReference>
<dbReference type="AlphaFoldDB" id="A0A812B5N5"/>
<feature type="chain" id="PRO_5032538837" evidence="2">
    <location>
        <begin position="26"/>
        <end position="203"/>
    </location>
</feature>
<sequence length="203" mass="23688">MFSQRLLKICYHAFYLLVVAAKSSSEHIGNIFSDYYHGTPQRDVLHISQLCFACSKLSSQGMSLPTSTFLSFSFHNTRSSSGSLSAFFVKLYFSHHLLRRSLSFIDFINLPEGKCHFDTYFSFFFLFFFLSFPFYFHLFLLKNFLVIYVLSIFLSIIPSKLTSGFVLFRSFSLTTPFTFVSSFFVASFTFFLTFYTYVFHSIF</sequence>
<proteinExistence type="predicted"/>
<protein>
    <submittedName>
        <fullName evidence="3">Uncharacterized protein</fullName>
    </submittedName>
</protein>
<keyword evidence="1" id="KW-0812">Transmembrane</keyword>
<name>A0A812B5N5_ACAPH</name>
<keyword evidence="2" id="KW-0732">Signal</keyword>
<organism evidence="3 4">
    <name type="scientific">Acanthosepion pharaonis</name>
    <name type="common">Pharaoh cuttlefish</name>
    <name type="synonym">Sepia pharaonis</name>
    <dbReference type="NCBI Taxonomy" id="158019"/>
    <lineage>
        <taxon>Eukaryota</taxon>
        <taxon>Metazoa</taxon>
        <taxon>Spiralia</taxon>
        <taxon>Lophotrochozoa</taxon>
        <taxon>Mollusca</taxon>
        <taxon>Cephalopoda</taxon>
        <taxon>Coleoidea</taxon>
        <taxon>Decapodiformes</taxon>
        <taxon>Sepiida</taxon>
        <taxon>Sepiina</taxon>
        <taxon>Sepiidae</taxon>
        <taxon>Acanthosepion</taxon>
    </lineage>
</organism>
<feature type="transmembrane region" description="Helical" evidence="1">
    <location>
        <begin position="177"/>
        <end position="198"/>
    </location>
</feature>